<dbReference type="Pfam" id="PF03401">
    <property type="entry name" value="TctC"/>
    <property type="match status" value="1"/>
</dbReference>
<dbReference type="CDD" id="cd13578">
    <property type="entry name" value="PBP2_Bug27"/>
    <property type="match status" value="1"/>
</dbReference>
<dbReference type="Gene3D" id="3.40.190.10">
    <property type="entry name" value="Periplasmic binding protein-like II"/>
    <property type="match status" value="1"/>
</dbReference>
<evidence type="ECO:0000256" key="1">
    <source>
        <dbReference type="ARBA" id="ARBA00006987"/>
    </source>
</evidence>
<evidence type="ECO:0000313" key="2">
    <source>
        <dbReference type="EMBL" id="SCU83772.1"/>
    </source>
</evidence>
<protein>
    <submittedName>
        <fullName evidence="2">Extra-cytoplasmic solute receptor</fullName>
    </submittedName>
</protein>
<accession>A0A1K0ILI4</accession>
<organism evidence="2">
    <name type="scientific">Cupriavidus necator</name>
    <name type="common">Alcaligenes eutrophus</name>
    <name type="synonym">Ralstonia eutropha</name>
    <dbReference type="NCBI Taxonomy" id="106590"/>
    <lineage>
        <taxon>Bacteria</taxon>
        <taxon>Pseudomonadati</taxon>
        <taxon>Pseudomonadota</taxon>
        <taxon>Betaproteobacteria</taxon>
        <taxon>Burkholderiales</taxon>
        <taxon>Burkholderiaceae</taxon>
        <taxon>Cupriavidus</taxon>
    </lineage>
</organism>
<keyword evidence="2" id="KW-0675">Receptor</keyword>
<name>A0A1K0ILI4_CUPNE</name>
<sequence length="368" mass="38940">MLTIDGFTFLPVSFMLMRFRPARLCTEMEQATACHDKETQIEGIKEKTFHLLCAGGIVPALLISSSVWASGYPMKPVTLIVPQAPGGANDVVARIVAQRLGAVLGQPIVVDNRPGAGGNMGIQVAAKAPHDGYTLLLTVGSSFTINPSLYRKIPFDPVKDFEPITLVATAPYLLVTNPAIQARSVQDLIGLARSKPGKLDYASAGNGTLNHLLGEMLKAKAGIEITHVPYKSAAAAATDVVAGQVPITFGSLPGVMPFVKTGQLRVLGVATEKRSRLIPDVPTIGEAIPGYSAVSWYGLLAPAGTPKEILAQLHAEVTKVLHGKDVQDKLAAQGAEAASNTPEQFRALIKDDLVKWAKVVRDSGAQVD</sequence>
<comment type="similarity">
    <text evidence="1">Belongs to the UPF0065 (bug) family.</text>
</comment>
<reference evidence="2" key="1">
    <citation type="submission" date="2016-09" db="EMBL/GenBank/DDBJ databases">
        <authorList>
            <person name="Capua I."/>
            <person name="De Benedictis P."/>
            <person name="Joannis T."/>
            <person name="Lombin L.H."/>
            <person name="Cattoli G."/>
        </authorList>
    </citation>
    <scope>NUCLEOTIDE SEQUENCE</scope>
    <source>
        <strain evidence="2">B9</strain>
    </source>
</reference>
<dbReference type="PANTHER" id="PTHR42928:SF5">
    <property type="entry name" value="BLR1237 PROTEIN"/>
    <property type="match status" value="1"/>
</dbReference>
<dbReference type="EMBL" id="FMSH01000364">
    <property type="protein sequence ID" value="SCU83772.1"/>
    <property type="molecule type" value="Genomic_DNA"/>
</dbReference>
<dbReference type="InterPro" id="IPR005064">
    <property type="entry name" value="BUG"/>
</dbReference>
<dbReference type="InterPro" id="IPR042100">
    <property type="entry name" value="Bug_dom1"/>
</dbReference>
<dbReference type="AlphaFoldDB" id="A0A1K0ILI4"/>
<dbReference type="SUPFAM" id="SSF53850">
    <property type="entry name" value="Periplasmic binding protein-like II"/>
    <property type="match status" value="1"/>
</dbReference>
<dbReference type="Gene3D" id="3.40.190.150">
    <property type="entry name" value="Bordetella uptake gene, domain 1"/>
    <property type="match status" value="1"/>
</dbReference>
<gene>
    <name evidence="2" type="ORF">CNECB9_4260004</name>
</gene>
<proteinExistence type="inferred from homology"/>
<dbReference type="PIRSF" id="PIRSF017082">
    <property type="entry name" value="YflP"/>
    <property type="match status" value="1"/>
</dbReference>
<dbReference type="PANTHER" id="PTHR42928">
    <property type="entry name" value="TRICARBOXYLATE-BINDING PROTEIN"/>
    <property type="match status" value="1"/>
</dbReference>